<dbReference type="Pfam" id="PF01740">
    <property type="entry name" value="STAS"/>
    <property type="match status" value="1"/>
</dbReference>
<evidence type="ECO:0000313" key="3">
    <source>
        <dbReference type="Proteomes" id="UP000199707"/>
    </source>
</evidence>
<dbReference type="PANTHER" id="PTHR33495">
    <property type="entry name" value="ANTI-SIGMA FACTOR ANTAGONIST TM_1081-RELATED-RELATED"/>
    <property type="match status" value="1"/>
</dbReference>
<dbReference type="STRING" id="1502745.SAMN02799620_00282"/>
<name>A0A1G4V5H7_9MYCO</name>
<evidence type="ECO:0000313" key="2">
    <source>
        <dbReference type="EMBL" id="SCX01529.1"/>
    </source>
</evidence>
<dbReference type="SUPFAM" id="SSF52091">
    <property type="entry name" value="SpoIIaa-like"/>
    <property type="match status" value="1"/>
</dbReference>
<protein>
    <submittedName>
        <fullName evidence="2">Anti-anti-sigma factor</fullName>
    </submittedName>
</protein>
<dbReference type="EMBL" id="FMUB01000001">
    <property type="protein sequence ID" value="SCX01529.1"/>
    <property type="molecule type" value="Genomic_DNA"/>
</dbReference>
<organism evidence="2 3">
    <name type="scientific">Mycolicibacterium fluoranthenivorans</name>
    <dbReference type="NCBI Taxonomy" id="258505"/>
    <lineage>
        <taxon>Bacteria</taxon>
        <taxon>Bacillati</taxon>
        <taxon>Actinomycetota</taxon>
        <taxon>Actinomycetes</taxon>
        <taxon>Mycobacteriales</taxon>
        <taxon>Mycobacteriaceae</taxon>
        <taxon>Mycolicibacterium</taxon>
    </lineage>
</organism>
<dbReference type="Gene3D" id="3.30.750.24">
    <property type="entry name" value="STAS domain"/>
    <property type="match status" value="1"/>
</dbReference>
<dbReference type="Proteomes" id="UP000199707">
    <property type="component" value="Unassembled WGS sequence"/>
</dbReference>
<feature type="domain" description="STAS" evidence="1">
    <location>
        <begin position="23"/>
        <end position="120"/>
    </location>
</feature>
<dbReference type="GO" id="GO:0043856">
    <property type="term" value="F:anti-sigma factor antagonist activity"/>
    <property type="evidence" value="ECO:0007669"/>
    <property type="project" value="TreeGrafter"/>
</dbReference>
<dbReference type="PANTHER" id="PTHR33495:SF13">
    <property type="entry name" value="ANTI-SIGMA-F FACTOR ANTAGONIST RSFB"/>
    <property type="match status" value="1"/>
</dbReference>
<proteinExistence type="predicted"/>
<dbReference type="RefSeq" id="WP_090353224.1">
    <property type="nucleotide sequence ID" value="NZ_FMUB01000001.1"/>
</dbReference>
<dbReference type="CDD" id="cd07043">
    <property type="entry name" value="STAS_anti-anti-sigma_factors"/>
    <property type="match status" value="1"/>
</dbReference>
<dbReference type="InterPro" id="IPR036513">
    <property type="entry name" value="STAS_dom_sf"/>
</dbReference>
<gene>
    <name evidence="2" type="ORF">SAMN02799620_00282</name>
</gene>
<accession>A0A1G4V5H7</accession>
<dbReference type="AlphaFoldDB" id="A0A1G4V5H7"/>
<dbReference type="PROSITE" id="PS50801">
    <property type="entry name" value="STAS"/>
    <property type="match status" value="1"/>
</dbReference>
<evidence type="ECO:0000259" key="1">
    <source>
        <dbReference type="PROSITE" id="PS50801"/>
    </source>
</evidence>
<sequence length="125" mass="13297">MPDHFESSPSTLMCAHTWRDTTVVITCSGVVDMLTVPDLNQLIAAALDKQPSAVIVDLTETTFFASCGMSTLVDTQAQLPPEVPLVVVADGPATRRPLELVGLADILTIRPTLDIALQELAPAKS</sequence>
<reference evidence="3" key="1">
    <citation type="submission" date="2016-10" db="EMBL/GenBank/DDBJ databases">
        <authorList>
            <person name="Varghese N."/>
            <person name="Submissions S."/>
        </authorList>
    </citation>
    <scope>NUCLEOTIDE SEQUENCE [LARGE SCALE GENOMIC DNA]</scope>
    <source>
        <strain evidence="3">UNC267MFSha1.1M11</strain>
    </source>
</reference>
<dbReference type="InterPro" id="IPR002645">
    <property type="entry name" value="STAS_dom"/>
</dbReference>